<dbReference type="InterPro" id="IPR037682">
    <property type="entry name" value="TonB_C"/>
</dbReference>
<comment type="subcellular location">
    <subcellularLocation>
        <location evidence="1">Membrane</location>
        <topology evidence="1">Single-pass membrane protein</topology>
    </subcellularLocation>
</comment>
<dbReference type="EMBL" id="CP064942">
    <property type="protein sequence ID" value="QPH54169.1"/>
    <property type="molecule type" value="Genomic_DNA"/>
</dbReference>
<dbReference type="InterPro" id="IPR006260">
    <property type="entry name" value="TonB/TolA_C"/>
</dbReference>
<evidence type="ECO:0000256" key="4">
    <source>
        <dbReference type="ARBA" id="ARBA00023136"/>
    </source>
</evidence>
<dbReference type="PROSITE" id="PS52015">
    <property type="entry name" value="TONB_CTD"/>
    <property type="match status" value="1"/>
</dbReference>
<evidence type="ECO:0000313" key="7">
    <source>
        <dbReference type="EMBL" id="QPH54169.1"/>
    </source>
</evidence>
<evidence type="ECO:0000256" key="3">
    <source>
        <dbReference type="ARBA" id="ARBA00022989"/>
    </source>
</evidence>
<dbReference type="GO" id="GO:0016020">
    <property type="term" value="C:membrane"/>
    <property type="evidence" value="ECO:0007669"/>
    <property type="project" value="UniProtKB-SubCell"/>
</dbReference>
<evidence type="ECO:0000256" key="1">
    <source>
        <dbReference type="ARBA" id="ARBA00004167"/>
    </source>
</evidence>
<feature type="domain" description="TonB C-terminal" evidence="6">
    <location>
        <begin position="43"/>
        <end position="131"/>
    </location>
</feature>
<dbReference type="NCBIfam" id="TIGR01352">
    <property type="entry name" value="tonB_Cterm"/>
    <property type="match status" value="1"/>
</dbReference>
<protein>
    <submittedName>
        <fullName evidence="7">Energy transducer TonB</fullName>
    </submittedName>
</protein>
<sequence>MADAPSPAATAPAQPERQAAGTGTRGLAGTQAAATASLTEGQRADLIQQWAGEINATLARRSLRTRGSGTVVIDVTLLRSGALDGARIQQSSGNPTVDQAALAMVQRGDFPAAPRRLEVARHRFRLPIDVR</sequence>
<organism evidence="7 8">
    <name type="scientific">Pontivivens ytuae</name>
    <dbReference type="NCBI Taxonomy" id="2789856"/>
    <lineage>
        <taxon>Bacteria</taxon>
        <taxon>Pseudomonadati</taxon>
        <taxon>Pseudomonadota</taxon>
        <taxon>Alphaproteobacteria</taxon>
        <taxon>Rhodobacterales</taxon>
        <taxon>Paracoccaceae</taxon>
        <taxon>Pontivivens</taxon>
    </lineage>
</organism>
<keyword evidence="3" id="KW-1133">Transmembrane helix</keyword>
<keyword evidence="4" id="KW-0472">Membrane</keyword>
<gene>
    <name evidence="7" type="ORF">I0K15_20770</name>
</gene>
<dbReference type="AlphaFoldDB" id="A0A7S9LSA3"/>
<evidence type="ECO:0000256" key="2">
    <source>
        <dbReference type="ARBA" id="ARBA00022692"/>
    </source>
</evidence>
<evidence type="ECO:0000256" key="5">
    <source>
        <dbReference type="SAM" id="MobiDB-lite"/>
    </source>
</evidence>
<dbReference type="Pfam" id="PF03544">
    <property type="entry name" value="TonB_C"/>
    <property type="match status" value="1"/>
</dbReference>
<dbReference type="SUPFAM" id="SSF74653">
    <property type="entry name" value="TolA/TonB C-terminal domain"/>
    <property type="match status" value="1"/>
</dbReference>
<evidence type="ECO:0000259" key="6">
    <source>
        <dbReference type="PROSITE" id="PS52015"/>
    </source>
</evidence>
<dbReference type="Gene3D" id="3.30.1150.10">
    <property type="match status" value="1"/>
</dbReference>
<dbReference type="KEGG" id="poz:I0K15_20770"/>
<dbReference type="GO" id="GO:0055085">
    <property type="term" value="P:transmembrane transport"/>
    <property type="evidence" value="ECO:0007669"/>
    <property type="project" value="InterPro"/>
</dbReference>
<name>A0A7S9LSA3_9RHOB</name>
<feature type="region of interest" description="Disordered" evidence="5">
    <location>
        <begin position="1"/>
        <end position="35"/>
    </location>
</feature>
<accession>A0A7S9LSA3</accession>
<proteinExistence type="predicted"/>
<dbReference type="RefSeq" id="WP_196103378.1">
    <property type="nucleotide sequence ID" value="NZ_CP064942.1"/>
</dbReference>
<evidence type="ECO:0000313" key="8">
    <source>
        <dbReference type="Proteomes" id="UP000594800"/>
    </source>
</evidence>
<keyword evidence="8" id="KW-1185">Reference proteome</keyword>
<keyword evidence="2" id="KW-0812">Transmembrane</keyword>
<reference evidence="7 8" key="1">
    <citation type="submission" date="2020-11" db="EMBL/GenBank/DDBJ databases">
        <title>Description of Pontivivens ytuae sp. nov. isolated from deep sea sediment of Mariana Trench.</title>
        <authorList>
            <person name="Wang Z."/>
            <person name="Sun Q.-L."/>
            <person name="Xu X.-D."/>
            <person name="Tang Y.-Z."/>
            <person name="Zhang J."/>
        </authorList>
    </citation>
    <scope>NUCLEOTIDE SEQUENCE [LARGE SCALE GENOMIC DNA]</scope>
    <source>
        <strain evidence="7 8">MT2928</strain>
    </source>
</reference>
<dbReference type="Proteomes" id="UP000594800">
    <property type="component" value="Chromosome"/>
</dbReference>